<reference evidence="2" key="1">
    <citation type="journal article" date="2023" name="Nat. Plants">
        <title>Single-cell RNA sequencing provides a high-resolution roadmap for understanding the multicellular compartmentation of specialized metabolism.</title>
        <authorList>
            <person name="Sun S."/>
            <person name="Shen X."/>
            <person name="Li Y."/>
            <person name="Li Y."/>
            <person name="Wang S."/>
            <person name="Li R."/>
            <person name="Zhang H."/>
            <person name="Shen G."/>
            <person name="Guo B."/>
            <person name="Wei J."/>
            <person name="Xu J."/>
            <person name="St-Pierre B."/>
            <person name="Chen S."/>
            <person name="Sun C."/>
        </authorList>
    </citation>
    <scope>NUCLEOTIDE SEQUENCE [LARGE SCALE GENOMIC DNA]</scope>
</reference>
<accession>A0ACC0B4X5</accession>
<dbReference type="Proteomes" id="UP001060085">
    <property type="component" value="Linkage Group LG04"/>
</dbReference>
<protein>
    <submittedName>
        <fullName evidence="1">Uncharacterized protein</fullName>
    </submittedName>
</protein>
<evidence type="ECO:0000313" key="1">
    <source>
        <dbReference type="EMBL" id="KAI5667678.1"/>
    </source>
</evidence>
<sequence length="101" mass="11267">MTDPLLAGHVQPSHATNPGLVYNLTIDDHLNFLCVIGYSQTWIQLFASKTDKCPENSGVHNFNYPSVAVHTLEGKVIVTRRLKNVGNPGIYYALLRNLKVF</sequence>
<organism evidence="1 2">
    <name type="scientific">Catharanthus roseus</name>
    <name type="common">Madagascar periwinkle</name>
    <name type="synonym">Vinca rosea</name>
    <dbReference type="NCBI Taxonomy" id="4058"/>
    <lineage>
        <taxon>Eukaryota</taxon>
        <taxon>Viridiplantae</taxon>
        <taxon>Streptophyta</taxon>
        <taxon>Embryophyta</taxon>
        <taxon>Tracheophyta</taxon>
        <taxon>Spermatophyta</taxon>
        <taxon>Magnoliopsida</taxon>
        <taxon>eudicotyledons</taxon>
        <taxon>Gunneridae</taxon>
        <taxon>Pentapetalae</taxon>
        <taxon>asterids</taxon>
        <taxon>lamiids</taxon>
        <taxon>Gentianales</taxon>
        <taxon>Apocynaceae</taxon>
        <taxon>Rauvolfioideae</taxon>
        <taxon>Vinceae</taxon>
        <taxon>Catharanthinae</taxon>
        <taxon>Catharanthus</taxon>
    </lineage>
</organism>
<name>A0ACC0B4X5_CATRO</name>
<keyword evidence="2" id="KW-1185">Reference proteome</keyword>
<proteinExistence type="predicted"/>
<evidence type="ECO:0000313" key="2">
    <source>
        <dbReference type="Proteomes" id="UP001060085"/>
    </source>
</evidence>
<gene>
    <name evidence="1" type="ORF">M9H77_17531</name>
</gene>
<dbReference type="EMBL" id="CM044704">
    <property type="protein sequence ID" value="KAI5667678.1"/>
    <property type="molecule type" value="Genomic_DNA"/>
</dbReference>
<comment type="caution">
    <text evidence="1">The sequence shown here is derived from an EMBL/GenBank/DDBJ whole genome shotgun (WGS) entry which is preliminary data.</text>
</comment>